<comment type="caution">
    <text evidence="2">The sequence shown here is derived from an EMBL/GenBank/DDBJ whole genome shotgun (WGS) entry which is preliminary data.</text>
</comment>
<keyword evidence="1" id="KW-0732">Signal</keyword>
<organism evidence="2 3">
    <name type="scientific">Ridgeia piscesae</name>
    <name type="common">Tubeworm</name>
    <dbReference type="NCBI Taxonomy" id="27915"/>
    <lineage>
        <taxon>Eukaryota</taxon>
        <taxon>Metazoa</taxon>
        <taxon>Spiralia</taxon>
        <taxon>Lophotrochozoa</taxon>
        <taxon>Annelida</taxon>
        <taxon>Polychaeta</taxon>
        <taxon>Sedentaria</taxon>
        <taxon>Canalipalpata</taxon>
        <taxon>Sabellida</taxon>
        <taxon>Siboglinidae</taxon>
        <taxon>Ridgeia</taxon>
    </lineage>
</organism>
<dbReference type="EMBL" id="JAODUO010000710">
    <property type="protein sequence ID" value="KAK2175738.1"/>
    <property type="molecule type" value="Genomic_DNA"/>
</dbReference>
<evidence type="ECO:0000313" key="3">
    <source>
        <dbReference type="Proteomes" id="UP001209878"/>
    </source>
</evidence>
<evidence type="ECO:0000313" key="2">
    <source>
        <dbReference type="EMBL" id="KAK2175738.1"/>
    </source>
</evidence>
<accession>A0AAD9KS60</accession>
<dbReference type="AlphaFoldDB" id="A0AAD9KS60"/>
<sequence>MEMVGRNLQLFVIACVLLLTVVASLAQPTGPDRFVTDLEYTGPESTQPRNDGRFNRDNELGHLLLKNLRFRDLPRMPTWLVKLNSRLPERSAQADFIERKAPSKRDVTVDDLMGLLKSFDQREASDDGVKLPSLRFGRK</sequence>
<gene>
    <name evidence="2" type="ORF">NP493_711g02002</name>
</gene>
<dbReference type="Proteomes" id="UP001209878">
    <property type="component" value="Unassembled WGS sequence"/>
</dbReference>
<name>A0AAD9KS60_RIDPI</name>
<protein>
    <submittedName>
        <fullName evidence="2">Uncharacterized protein</fullName>
    </submittedName>
</protein>
<proteinExistence type="predicted"/>
<keyword evidence="3" id="KW-1185">Reference proteome</keyword>
<feature type="signal peptide" evidence="1">
    <location>
        <begin position="1"/>
        <end position="26"/>
    </location>
</feature>
<evidence type="ECO:0000256" key="1">
    <source>
        <dbReference type="SAM" id="SignalP"/>
    </source>
</evidence>
<feature type="chain" id="PRO_5041944699" evidence="1">
    <location>
        <begin position="27"/>
        <end position="139"/>
    </location>
</feature>
<reference evidence="2" key="1">
    <citation type="journal article" date="2023" name="Mol. Biol. Evol.">
        <title>Third-Generation Sequencing Reveals the Adaptive Role of the Epigenome in Three Deep-Sea Polychaetes.</title>
        <authorList>
            <person name="Perez M."/>
            <person name="Aroh O."/>
            <person name="Sun Y."/>
            <person name="Lan Y."/>
            <person name="Juniper S.K."/>
            <person name="Young C.R."/>
            <person name="Angers B."/>
            <person name="Qian P.Y."/>
        </authorList>
    </citation>
    <scope>NUCLEOTIDE SEQUENCE</scope>
    <source>
        <strain evidence="2">R07B-5</strain>
    </source>
</reference>